<protein>
    <recommendedName>
        <fullName evidence="2">FXSXX-COOH protein</fullName>
    </recommendedName>
</protein>
<dbReference type="EMBL" id="AP035881">
    <property type="protein sequence ID" value="BFP43817.1"/>
    <property type="molecule type" value="Genomic_DNA"/>
</dbReference>
<reference evidence="1" key="1">
    <citation type="submission" date="2024-07" db="EMBL/GenBank/DDBJ databases">
        <title>Complete genome sequences of cellulolytic bacteria, Kitasatospora sp. CMC57 and Streptomyces sp. CMC78, isolated from Japanese agricultural soil.</title>
        <authorList>
            <person name="Hashimoto T."/>
            <person name="Ito M."/>
            <person name="Iwamoto M."/>
            <person name="Fukahori D."/>
            <person name="Shoda T."/>
            <person name="Sakoda M."/>
            <person name="Morohoshi T."/>
            <person name="Mitsuboshi M."/>
            <person name="Nishizawa T."/>
        </authorList>
    </citation>
    <scope>NUCLEOTIDE SEQUENCE</scope>
    <source>
        <strain evidence="1">CMC57</strain>
    </source>
</reference>
<dbReference type="AlphaFoldDB" id="A0AB33JM76"/>
<sequence>MPVLLPTPQVIESPSGMTRSGVLAAAEAEVAPVTAVPSVAATSEIRGSTQDFFMQAFSSVSRGAD</sequence>
<accession>A0AB33JM76</accession>
<evidence type="ECO:0000313" key="1">
    <source>
        <dbReference type="EMBL" id="BFP43817.1"/>
    </source>
</evidence>
<evidence type="ECO:0008006" key="2">
    <source>
        <dbReference type="Google" id="ProtNLM"/>
    </source>
</evidence>
<name>A0AB33JM76_9ACTN</name>
<organism evidence="1">
    <name type="scientific">Kitasatospora sp. CMC57</name>
    <dbReference type="NCBI Taxonomy" id="3231513"/>
    <lineage>
        <taxon>Bacteria</taxon>
        <taxon>Bacillati</taxon>
        <taxon>Actinomycetota</taxon>
        <taxon>Actinomycetes</taxon>
        <taxon>Kitasatosporales</taxon>
        <taxon>Streptomycetaceae</taxon>
        <taxon>Kitasatospora</taxon>
    </lineage>
</organism>
<proteinExistence type="predicted"/>
<gene>
    <name evidence="1" type="ORF">KCMC57_01850</name>
</gene>